<dbReference type="PROSITE" id="PS51354">
    <property type="entry name" value="GLUTAREDOXIN_2"/>
    <property type="match status" value="1"/>
</dbReference>
<proteinExistence type="predicted"/>
<dbReference type="PRINTS" id="PR00160">
    <property type="entry name" value="GLUTAREDOXIN"/>
</dbReference>
<organism evidence="2 3">
    <name type="scientific">Candidatus Thioglobus autotrophicus</name>
    <dbReference type="NCBI Taxonomy" id="1705394"/>
    <lineage>
        <taxon>Bacteria</taxon>
        <taxon>Pseudomonadati</taxon>
        <taxon>Pseudomonadota</taxon>
        <taxon>Gammaproteobacteria</taxon>
        <taxon>Candidatus Pseudothioglobaceae</taxon>
        <taxon>Candidatus Thioglobus</taxon>
    </lineage>
</organism>
<dbReference type="RefSeq" id="WP_053950862.1">
    <property type="nucleotide sequence ID" value="NZ_CP010552.1"/>
</dbReference>
<sequence>MKNIIWTKPNCSFCTQAKLMLDEEGIEYETRLVDEVNWTNDEMLKMAPDELTYPQVFLGNKHVGGCDDLEAYLMLREMGIDT</sequence>
<evidence type="ECO:0000259" key="1">
    <source>
        <dbReference type="Pfam" id="PF00462"/>
    </source>
</evidence>
<dbReference type="OrthoDB" id="9814618at2"/>
<dbReference type="EMBL" id="CP010552">
    <property type="protein sequence ID" value="ALE51939.1"/>
    <property type="molecule type" value="Genomic_DNA"/>
</dbReference>
<dbReference type="SUPFAM" id="SSF52833">
    <property type="entry name" value="Thioredoxin-like"/>
    <property type="match status" value="1"/>
</dbReference>
<dbReference type="Gene3D" id="3.40.30.10">
    <property type="entry name" value="Glutaredoxin"/>
    <property type="match status" value="1"/>
</dbReference>
<dbReference type="InterPro" id="IPR014025">
    <property type="entry name" value="Glutaredoxin_subgr"/>
</dbReference>
<dbReference type="Pfam" id="PF00462">
    <property type="entry name" value="Glutaredoxin"/>
    <property type="match status" value="1"/>
</dbReference>
<dbReference type="AlphaFoldDB" id="A0A0M4NW71"/>
<dbReference type="STRING" id="1705394.SP60_00955"/>
<reference evidence="2 3" key="1">
    <citation type="journal article" date="2015" name="Genome Announc.">
        <title>Genome Sequence of 'Candidatus Thioglobus autotrophica' Strain EF1, a Chemoautotroph from the SUP05 Clade of Marine Gammaproteobacteria.</title>
        <authorList>
            <person name="Shah V."/>
            <person name="Morris R.M."/>
        </authorList>
    </citation>
    <scope>NUCLEOTIDE SEQUENCE [LARGE SCALE GENOMIC DNA]</scope>
    <source>
        <strain evidence="2 3">EF1</strain>
    </source>
</reference>
<feature type="domain" description="Glutaredoxin" evidence="1">
    <location>
        <begin position="4"/>
        <end position="63"/>
    </location>
</feature>
<dbReference type="InterPro" id="IPR002109">
    <property type="entry name" value="Glutaredoxin"/>
</dbReference>
<evidence type="ECO:0000313" key="2">
    <source>
        <dbReference type="EMBL" id="ALE51939.1"/>
    </source>
</evidence>
<dbReference type="InterPro" id="IPR036249">
    <property type="entry name" value="Thioredoxin-like_sf"/>
</dbReference>
<accession>A0A0M4NW71</accession>
<name>A0A0M4NW71_9GAMM</name>
<gene>
    <name evidence="2" type="ORF">SP60_00955</name>
</gene>
<dbReference type="Proteomes" id="UP000058020">
    <property type="component" value="Chromosome"/>
</dbReference>
<dbReference type="KEGG" id="tho:SP60_00955"/>
<keyword evidence="3" id="KW-1185">Reference proteome</keyword>
<protein>
    <recommendedName>
        <fullName evidence="1">Glutaredoxin domain-containing protein</fullName>
    </recommendedName>
</protein>
<evidence type="ECO:0000313" key="3">
    <source>
        <dbReference type="Proteomes" id="UP000058020"/>
    </source>
</evidence>